<dbReference type="PANTHER" id="PTHR10840">
    <property type="entry name" value="PROGRAMMED CELL DEATH PROTEIN 5"/>
    <property type="match status" value="1"/>
</dbReference>
<dbReference type="OMA" id="MQYEMQK"/>
<accession>A0A139AN18</accession>
<dbReference type="EMBL" id="KQ965743">
    <property type="protein sequence ID" value="KXS18108.1"/>
    <property type="molecule type" value="Genomic_DNA"/>
</dbReference>
<dbReference type="Gene3D" id="1.10.8.140">
    <property type="entry name" value="PDCD5-like"/>
    <property type="match status" value="1"/>
</dbReference>
<sequence length="112" mass="12760">MSGIPGMQTQGSQEDAEKKAQMEEMRRTMLTQILDPQARERLGRLSLTKPDVARSVEDLLLNMARSGRIQAKLTEKELIGLLEQVSAGKKETKIVYTRRRRDSDDDEDELDL</sequence>
<dbReference type="OrthoDB" id="10252486at2759"/>
<evidence type="ECO:0000313" key="3">
    <source>
        <dbReference type="EMBL" id="KXS18108.1"/>
    </source>
</evidence>
<dbReference type="InterPro" id="IPR002836">
    <property type="entry name" value="PDCD5-like"/>
</dbReference>
<dbReference type="AlphaFoldDB" id="A0A139AN18"/>
<evidence type="ECO:0000256" key="2">
    <source>
        <dbReference type="SAM" id="MobiDB-lite"/>
    </source>
</evidence>
<keyword evidence="4" id="KW-1185">Reference proteome</keyword>
<dbReference type="Pfam" id="PF01984">
    <property type="entry name" value="dsDNA_bind"/>
    <property type="match status" value="1"/>
</dbReference>
<dbReference type="GO" id="GO:0005634">
    <property type="term" value="C:nucleus"/>
    <property type="evidence" value="ECO:0007669"/>
    <property type="project" value="TreeGrafter"/>
</dbReference>
<dbReference type="PANTHER" id="PTHR10840:SF0">
    <property type="entry name" value="PROGRAMMED CELL DEATH PROTEIN 5"/>
    <property type="match status" value="1"/>
</dbReference>
<organism evidence="3 4">
    <name type="scientific">Gonapodya prolifera (strain JEL478)</name>
    <name type="common">Monoblepharis prolifera</name>
    <dbReference type="NCBI Taxonomy" id="1344416"/>
    <lineage>
        <taxon>Eukaryota</taxon>
        <taxon>Fungi</taxon>
        <taxon>Fungi incertae sedis</taxon>
        <taxon>Chytridiomycota</taxon>
        <taxon>Chytridiomycota incertae sedis</taxon>
        <taxon>Monoblepharidomycetes</taxon>
        <taxon>Monoblepharidales</taxon>
        <taxon>Gonapodyaceae</taxon>
        <taxon>Gonapodya</taxon>
    </lineage>
</organism>
<dbReference type="Proteomes" id="UP000070544">
    <property type="component" value="Unassembled WGS sequence"/>
</dbReference>
<reference evidence="3 4" key="1">
    <citation type="journal article" date="2015" name="Genome Biol. Evol.">
        <title>Phylogenomic analyses indicate that early fungi evolved digesting cell walls of algal ancestors of land plants.</title>
        <authorList>
            <person name="Chang Y."/>
            <person name="Wang S."/>
            <person name="Sekimoto S."/>
            <person name="Aerts A.L."/>
            <person name="Choi C."/>
            <person name="Clum A."/>
            <person name="LaButti K.M."/>
            <person name="Lindquist E.A."/>
            <person name="Yee Ngan C."/>
            <person name="Ohm R.A."/>
            <person name="Salamov A.A."/>
            <person name="Grigoriev I.V."/>
            <person name="Spatafora J.W."/>
            <person name="Berbee M.L."/>
        </authorList>
    </citation>
    <scope>NUCLEOTIDE SEQUENCE [LARGE SCALE GENOMIC DNA]</scope>
    <source>
        <strain evidence="3 4">JEL478</strain>
    </source>
</reference>
<gene>
    <name evidence="3" type="ORF">M427DRAFT_53948</name>
</gene>
<proteinExistence type="inferred from homology"/>
<dbReference type="PIRSF" id="PIRSF015730">
    <property type="entry name" value="TFAR19"/>
    <property type="match status" value="1"/>
</dbReference>
<evidence type="ECO:0000313" key="4">
    <source>
        <dbReference type="Proteomes" id="UP000070544"/>
    </source>
</evidence>
<dbReference type="GO" id="GO:0005829">
    <property type="term" value="C:cytosol"/>
    <property type="evidence" value="ECO:0007669"/>
    <property type="project" value="TreeGrafter"/>
</dbReference>
<feature type="region of interest" description="Disordered" evidence="2">
    <location>
        <begin position="1"/>
        <end position="23"/>
    </location>
</feature>
<dbReference type="SUPFAM" id="SSF46950">
    <property type="entry name" value="Double-stranded DNA-binding domain"/>
    <property type="match status" value="1"/>
</dbReference>
<dbReference type="STRING" id="1344416.A0A139AN18"/>
<evidence type="ECO:0000256" key="1">
    <source>
        <dbReference type="ARBA" id="ARBA00010490"/>
    </source>
</evidence>
<dbReference type="InterPro" id="IPR036883">
    <property type="entry name" value="PDCD5-like_sf"/>
</dbReference>
<keyword evidence="3" id="KW-0238">DNA-binding</keyword>
<name>A0A139AN18_GONPJ</name>
<comment type="similarity">
    <text evidence="1">Belongs to the PDCD5 family.</text>
</comment>
<protein>
    <submittedName>
        <fullName evidence="3">DNA-binding TFAR19-related protein</fullName>
    </submittedName>
</protein>
<dbReference type="GO" id="GO:0003677">
    <property type="term" value="F:DNA binding"/>
    <property type="evidence" value="ECO:0007669"/>
    <property type="project" value="UniProtKB-KW"/>
</dbReference>